<feature type="region of interest" description="Disordered" evidence="2">
    <location>
        <begin position="192"/>
        <end position="216"/>
    </location>
</feature>
<sequence length="216" mass="25399">MADITREEMRDRLGNIEQIRDLLFGNTIREYDKRFQQCEQNIDKLTREFSLFETETRDRLDQLQDSLTTEIRSVVNSLEKKLKYLSMTTHEQINQLEKELDSTAKNNSRSIESLNQTITGQTNFLRNDLVQTRDKLEKSMQSLREQVFEAIQNELVDLQDKKVARTDLADILFELCVKIKGDELVTDFPENTEQHSHTELFLPEQQASLESEHNDE</sequence>
<name>B1WWC5_CROS5</name>
<gene>
    <name evidence="3" type="ordered locus">cce_4705</name>
</gene>
<dbReference type="eggNOG" id="ENOG502ZBAA">
    <property type="taxonomic scope" value="Bacteria"/>
</dbReference>
<dbReference type="HOGENOM" id="CLU_110156_1_0_3"/>
<organism evidence="3 4">
    <name type="scientific">Crocosphaera subtropica (strain ATCC 51142 / BH68)</name>
    <name type="common">Cyanothece sp. (strain ATCC 51142)</name>
    <dbReference type="NCBI Taxonomy" id="43989"/>
    <lineage>
        <taxon>Bacteria</taxon>
        <taxon>Bacillati</taxon>
        <taxon>Cyanobacteriota</taxon>
        <taxon>Cyanophyceae</taxon>
        <taxon>Oscillatoriophycideae</taxon>
        <taxon>Chroococcales</taxon>
        <taxon>Aphanothecaceae</taxon>
        <taxon>Crocosphaera</taxon>
        <taxon>Crocosphaera subtropica</taxon>
    </lineage>
</organism>
<feature type="coiled-coil region" evidence="1">
    <location>
        <begin position="93"/>
        <end position="153"/>
    </location>
</feature>
<evidence type="ECO:0000313" key="3">
    <source>
        <dbReference type="EMBL" id="ACB54053.1"/>
    </source>
</evidence>
<feature type="coiled-coil region" evidence="1">
    <location>
        <begin position="28"/>
        <end position="55"/>
    </location>
</feature>
<evidence type="ECO:0000256" key="2">
    <source>
        <dbReference type="SAM" id="MobiDB-lite"/>
    </source>
</evidence>
<protein>
    <submittedName>
        <fullName evidence="3">Uncharacterized protein</fullName>
    </submittedName>
</protein>
<evidence type="ECO:0000256" key="1">
    <source>
        <dbReference type="SAM" id="Coils"/>
    </source>
</evidence>
<accession>B1WWC5</accession>
<keyword evidence="4" id="KW-1185">Reference proteome</keyword>
<dbReference type="AlphaFoldDB" id="B1WWC5"/>
<proteinExistence type="predicted"/>
<dbReference type="RefSeq" id="WP_009543252.1">
    <property type="nucleotide sequence ID" value="NC_010546.1"/>
</dbReference>
<dbReference type="STRING" id="43989.cce_4705"/>
<evidence type="ECO:0000313" key="4">
    <source>
        <dbReference type="Proteomes" id="UP000001203"/>
    </source>
</evidence>
<keyword evidence="1" id="KW-0175">Coiled coil</keyword>
<reference evidence="3 4" key="1">
    <citation type="journal article" date="2008" name="Proc. Natl. Acad. Sci. U.S.A.">
        <title>The genome of Cyanothece 51142, a unicellular diazotrophic cyanobacterium important in the marine nitrogen cycle.</title>
        <authorList>
            <person name="Welsh E.A."/>
            <person name="Liberton M."/>
            <person name="Stoeckel J."/>
            <person name="Loh T."/>
            <person name="Elvitigala T."/>
            <person name="Wang C."/>
            <person name="Wollam A."/>
            <person name="Fulton R.S."/>
            <person name="Clifton S.W."/>
            <person name="Jacobs J.M."/>
            <person name="Aurora R."/>
            <person name="Ghosh B.K."/>
            <person name="Sherman L.A."/>
            <person name="Smith R.D."/>
            <person name="Wilson R.K."/>
            <person name="Pakrasi H.B."/>
        </authorList>
    </citation>
    <scope>NUCLEOTIDE SEQUENCE [LARGE SCALE GENOMIC DNA]</scope>
    <source>
        <strain evidence="4">ATCC 51142 / BH68</strain>
    </source>
</reference>
<dbReference type="OrthoDB" id="5623405at2"/>
<dbReference type="KEGG" id="cyt:cce_4705"/>
<dbReference type="Proteomes" id="UP000001203">
    <property type="component" value="Chromosome circular"/>
</dbReference>
<dbReference type="EMBL" id="CP000806">
    <property type="protein sequence ID" value="ACB54053.1"/>
    <property type="molecule type" value="Genomic_DNA"/>
</dbReference>